<protein>
    <submittedName>
        <fullName evidence="1">Uncharacterized protein</fullName>
    </submittedName>
</protein>
<dbReference type="Proteomes" id="UP001055879">
    <property type="component" value="Linkage Group LG04"/>
</dbReference>
<name>A0ACB9CLU1_ARCLA</name>
<accession>A0ACB9CLU1</accession>
<reference evidence="1 2" key="2">
    <citation type="journal article" date="2022" name="Mol. Ecol. Resour.">
        <title>The genomes of chicory, endive, great burdock and yacon provide insights into Asteraceae paleo-polyploidization history and plant inulin production.</title>
        <authorList>
            <person name="Fan W."/>
            <person name="Wang S."/>
            <person name="Wang H."/>
            <person name="Wang A."/>
            <person name="Jiang F."/>
            <person name="Liu H."/>
            <person name="Zhao H."/>
            <person name="Xu D."/>
            <person name="Zhang Y."/>
        </authorList>
    </citation>
    <scope>NUCLEOTIDE SEQUENCE [LARGE SCALE GENOMIC DNA]</scope>
    <source>
        <strain evidence="2">cv. Niubang</strain>
    </source>
</reference>
<keyword evidence="2" id="KW-1185">Reference proteome</keyword>
<evidence type="ECO:0000313" key="1">
    <source>
        <dbReference type="EMBL" id="KAI3735227.1"/>
    </source>
</evidence>
<dbReference type="EMBL" id="CM042050">
    <property type="protein sequence ID" value="KAI3735227.1"/>
    <property type="molecule type" value="Genomic_DNA"/>
</dbReference>
<comment type="caution">
    <text evidence="1">The sequence shown here is derived from an EMBL/GenBank/DDBJ whole genome shotgun (WGS) entry which is preliminary data.</text>
</comment>
<gene>
    <name evidence="1" type="ORF">L6452_14718</name>
</gene>
<proteinExistence type="predicted"/>
<evidence type="ECO:0000313" key="2">
    <source>
        <dbReference type="Proteomes" id="UP001055879"/>
    </source>
</evidence>
<organism evidence="1 2">
    <name type="scientific">Arctium lappa</name>
    <name type="common">Greater burdock</name>
    <name type="synonym">Lappa major</name>
    <dbReference type="NCBI Taxonomy" id="4217"/>
    <lineage>
        <taxon>Eukaryota</taxon>
        <taxon>Viridiplantae</taxon>
        <taxon>Streptophyta</taxon>
        <taxon>Embryophyta</taxon>
        <taxon>Tracheophyta</taxon>
        <taxon>Spermatophyta</taxon>
        <taxon>Magnoliopsida</taxon>
        <taxon>eudicotyledons</taxon>
        <taxon>Gunneridae</taxon>
        <taxon>Pentapetalae</taxon>
        <taxon>asterids</taxon>
        <taxon>campanulids</taxon>
        <taxon>Asterales</taxon>
        <taxon>Asteraceae</taxon>
        <taxon>Carduoideae</taxon>
        <taxon>Cardueae</taxon>
        <taxon>Arctiinae</taxon>
        <taxon>Arctium</taxon>
    </lineage>
</organism>
<sequence length="338" mass="37858">MMRMRTKTTELTSMKGSSAPKEEGENEWEVRPGGMLVQKRDPDEEQNRIPPPTIRVRVKYRSTYHEIFISSQATFGELKKMLTGPTGLHHEDQKLMYKDKERTSKTFLDAVGVKDKSKMVLVEDPISQEKRYLEARKNAKMEKAAKSISEISLEVDRLAGQVSALESVISKGGKVAEKMVSNLIELLMNQLLKLDEIMVDGDVNLQKKMQVERVQRYVETLDVLKIKNSTAGNKGSENHVPKQAPSQLRPIQEQGYSNGNGGNHQQLPQSRRSVGKFSPMAAPAQQQEPSSKNTSGAVVVTTQWETFDSLPTIFPAPPSTSTSTTSQTIQPKFNWDLL</sequence>
<reference evidence="2" key="1">
    <citation type="journal article" date="2022" name="Mol. Ecol. Resour.">
        <title>The genomes of chicory, endive, great burdock and yacon provide insights into Asteraceae palaeo-polyploidization history and plant inulin production.</title>
        <authorList>
            <person name="Fan W."/>
            <person name="Wang S."/>
            <person name="Wang H."/>
            <person name="Wang A."/>
            <person name="Jiang F."/>
            <person name="Liu H."/>
            <person name="Zhao H."/>
            <person name="Xu D."/>
            <person name="Zhang Y."/>
        </authorList>
    </citation>
    <scope>NUCLEOTIDE SEQUENCE [LARGE SCALE GENOMIC DNA]</scope>
    <source>
        <strain evidence="2">cv. Niubang</strain>
    </source>
</reference>